<evidence type="ECO:0000259" key="14">
    <source>
        <dbReference type="PROSITE" id="PS51194"/>
    </source>
</evidence>
<keyword evidence="6 12" id="KW-0547">Nucleotide-binding</keyword>
<dbReference type="PANTHER" id="PTHR30612:SF0">
    <property type="entry name" value="CHLOROPLAST PROTEIN-TRANSPORTING ATPASE"/>
    <property type="match status" value="1"/>
</dbReference>
<dbReference type="InterPro" id="IPR011115">
    <property type="entry name" value="SecA_DEAD"/>
</dbReference>
<dbReference type="GO" id="GO:0031522">
    <property type="term" value="C:cell envelope Sec protein transport complex"/>
    <property type="evidence" value="ECO:0007669"/>
    <property type="project" value="TreeGrafter"/>
</dbReference>
<comment type="caution">
    <text evidence="16">The sequence shown here is derived from an EMBL/GenBank/DDBJ whole genome shotgun (WGS) entry which is preliminary data.</text>
</comment>
<evidence type="ECO:0000256" key="4">
    <source>
        <dbReference type="ARBA" id="ARBA00022475"/>
    </source>
</evidence>
<protein>
    <recommendedName>
        <fullName evidence="12">Protein translocase subunit SecA</fullName>
        <ecNumber evidence="12">7.4.2.8</ecNumber>
    </recommendedName>
</protein>
<comment type="subunit">
    <text evidence="12">Monomer and homodimer. Part of the essential Sec protein translocation apparatus which comprises SecA, SecYEG and auxiliary proteins SecDF. Other proteins may also be involved.</text>
</comment>
<feature type="binding site" evidence="12">
    <location>
        <position position="75"/>
    </location>
    <ligand>
        <name>ATP</name>
        <dbReference type="ChEBI" id="CHEBI:30616"/>
    </ligand>
</feature>
<dbReference type="OrthoDB" id="9762243at2"/>
<dbReference type="GO" id="GO:0005524">
    <property type="term" value="F:ATP binding"/>
    <property type="evidence" value="ECO:0007669"/>
    <property type="project" value="UniProtKB-UniRule"/>
</dbReference>
<dbReference type="GO" id="GO:0017038">
    <property type="term" value="P:protein import"/>
    <property type="evidence" value="ECO:0007669"/>
    <property type="project" value="InterPro"/>
</dbReference>
<dbReference type="InterPro" id="IPR014018">
    <property type="entry name" value="SecA_motor_DEAD"/>
</dbReference>
<dbReference type="GO" id="GO:0006605">
    <property type="term" value="P:protein targeting"/>
    <property type="evidence" value="ECO:0007669"/>
    <property type="project" value="UniProtKB-UniRule"/>
</dbReference>
<keyword evidence="10 12" id="KW-0811">Translocation</keyword>
<reference evidence="16 17" key="1">
    <citation type="journal article" date="2018" name="Genome Announc.">
        <title>Draft Genome Sequence of Lactococcus sp. Strain NtB2 (JCM 32569), Isolated from the Gut of the Higher Termite Nasutitermes takasagoensis.</title>
        <authorList>
            <person name="Noda S."/>
            <person name="Aihara C."/>
            <person name="Yuki M."/>
            <person name="Ohkuma M."/>
        </authorList>
    </citation>
    <scope>NUCLEOTIDE SEQUENCE [LARGE SCALE GENOMIC DNA]</scope>
    <source>
        <strain evidence="16 17">NtB2</strain>
    </source>
</reference>
<comment type="function">
    <text evidence="12">Part of the Sec protein translocase complex. Interacts with the SecYEG preprotein conducting channel. Has a central role in coupling the hydrolysis of ATP to the transfer of proteins into and across the cell membrane, serving as an ATP-driven molecular motor driving the stepwise translocation of polypeptide chains across the membrane.</text>
</comment>
<dbReference type="EC" id="7.4.2.8" evidence="12"/>
<comment type="subcellular location">
    <subcellularLocation>
        <location evidence="12">Cell membrane</location>
        <topology evidence="12">Peripheral membrane protein</topology>
        <orientation evidence="12">Cytoplasmic side</orientation>
    </subcellularLocation>
    <subcellularLocation>
        <location evidence="12">Cytoplasm</location>
    </subcellularLocation>
    <subcellularLocation>
        <location evidence="1">Membrane</location>
        <topology evidence="1">Peripheral membrane protein</topology>
    </subcellularLocation>
    <text evidence="12">Distribution is 50-50.</text>
</comment>
<dbReference type="Pfam" id="PF01043">
    <property type="entry name" value="SecA_PP_bind"/>
    <property type="match status" value="1"/>
</dbReference>
<dbReference type="NCBIfam" id="NF006630">
    <property type="entry name" value="PRK09200.1"/>
    <property type="match status" value="1"/>
</dbReference>
<dbReference type="SUPFAM" id="SSF81886">
    <property type="entry name" value="Helical scaffold and wing domains of SecA"/>
    <property type="match status" value="1"/>
</dbReference>
<dbReference type="SUPFAM" id="SSF52540">
    <property type="entry name" value="P-loop containing nucleoside triphosphate hydrolases"/>
    <property type="match status" value="2"/>
</dbReference>
<feature type="domain" description="Helicase C-terminal" evidence="14">
    <location>
        <begin position="413"/>
        <end position="566"/>
    </location>
</feature>
<dbReference type="Pfam" id="PF07517">
    <property type="entry name" value="SecA_DEAD"/>
    <property type="match status" value="1"/>
</dbReference>
<keyword evidence="4 12" id="KW-1003">Cell membrane</keyword>
<dbReference type="InterPro" id="IPR014001">
    <property type="entry name" value="Helicase_ATP-bd"/>
</dbReference>
<dbReference type="Gene3D" id="3.90.1440.10">
    <property type="entry name" value="SecA, preprotein cross-linking domain"/>
    <property type="match status" value="1"/>
</dbReference>
<dbReference type="PROSITE" id="PS51192">
    <property type="entry name" value="HELICASE_ATP_BIND_1"/>
    <property type="match status" value="1"/>
</dbReference>
<dbReference type="HAMAP" id="MF_01382">
    <property type="entry name" value="SecA"/>
    <property type="match status" value="1"/>
</dbReference>
<evidence type="ECO:0000256" key="1">
    <source>
        <dbReference type="ARBA" id="ARBA00004170"/>
    </source>
</evidence>
<dbReference type="AlphaFoldDB" id="A0A2R5HE52"/>
<keyword evidence="11 12" id="KW-0472">Membrane</keyword>
<evidence type="ECO:0000256" key="9">
    <source>
        <dbReference type="ARBA" id="ARBA00022967"/>
    </source>
</evidence>
<dbReference type="PANTHER" id="PTHR30612">
    <property type="entry name" value="SECA INNER MEMBRANE COMPONENT OF SEC PROTEIN SECRETION SYSTEM"/>
    <property type="match status" value="1"/>
</dbReference>
<comment type="catalytic activity">
    <reaction evidence="12">
        <text>ATP + H2O + cellular proteinSide 1 = ADP + phosphate + cellular proteinSide 2.</text>
        <dbReference type="EC" id="7.4.2.8"/>
    </reaction>
</comment>
<evidence type="ECO:0000313" key="17">
    <source>
        <dbReference type="Proteomes" id="UP000245021"/>
    </source>
</evidence>
<keyword evidence="5 12" id="KW-0963">Cytoplasm</keyword>
<evidence type="ECO:0000256" key="12">
    <source>
        <dbReference type="HAMAP-Rule" id="MF_01382"/>
    </source>
</evidence>
<feature type="binding site" evidence="12">
    <location>
        <position position="485"/>
    </location>
    <ligand>
        <name>ATP</name>
        <dbReference type="ChEBI" id="CHEBI:30616"/>
    </ligand>
</feature>
<keyword evidence="9 12" id="KW-1278">Translocase</keyword>
<feature type="domain" description="SecA family profile" evidence="15">
    <location>
        <begin position="1"/>
        <end position="563"/>
    </location>
</feature>
<evidence type="ECO:0000256" key="8">
    <source>
        <dbReference type="ARBA" id="ARBA00022927"/>
    </source>
</evidence>
<dbReference type="CDD" id="cd18803">
    <property type="entry name" value="SF2_C_secA"/>
    <property type="match status" value="1"/>
</dbReference>
<dbReference type="SMART" id="SM00958">
    <property type="entry name" value="SecA_PP_bind"/>
    <property type="match status" value="1"/>
</dbReference>
<accession>A0A2R5HE52</accession>
<dbReference type="PROSITE" id="PS51196">
    <property type="entry name" value="SECA_MOTOR_DEAD"/>
    <property type="match status" value="1"/>
</dbReference>
<dbReference type="InterPro" id="IPR036670">
    <property type="entry name" value="SecA_X-link_sf"/>
</dbReference>
<dbReference type="GO" id="GO:0065002">
    <property type="term" value="P:intracellular protein transmembrane transport"/>
    <property type="evidence" value="ECO:0007669"/>
    <property type="project" value="UniProtKB-UniRule"/>
</dbReference>
<dbReference type="Gene3D" id="1.10.3060.10">
    <property type="entry name" value="Helical scaffold and wing domains of SecA"/>
    <property type="match status" value="1"/>
</dbReference>
<dbReference type="Pfam" id="PF07516">
    <property type="entry name" value="SecA_SW"/>
    <property type="match status" value="1"/>
</dbReference>
<sequence length="788" mass="89956">MLDKKKRKYRKLLKAVRALAPKYLDMTDAELQMQTQLFRERLDNGESLEKLLPEAYAVCIEADKRVLGLDPYDVQVLAGIALFFGTITEMKTGEGKTLTATMPTYLRGLAGPGNFVVTSNEYLAWRDAENVGKVYRFLGLSVAVGAQKSDFDQDIDKKEAYNSDIVYTTHSALGFDYLLDNLAVTKEKQYLHPFKFVLIDEVDSILLDMAQTPLIISGAPKLQSNLSKLADKFIKSLVEDEEYELSEDKKLVWFLEDGIAKAEDYFSVKDILSEENAPLYRRLVLALKANHVHRANRDYVVYNGEILLLDEMNGRKLEGTKLQGGMHQALEAKEGLDITEETRSMGSVTYQNLFKMFEVLSGMTGTAMTDADELRDTYDVDVMAMPTHRPILRKDHDEKVFAHHKMKILDSLDLVKAIRETERPILIATGSVSKSYLYSMLLLDHRIPHSLLNASTASKEAQIVEEAGKRGAVTVATAMAGRGTDIKLDDFSREHGGLVVIGTENMTSERIDNQLRGRSGRQGEPGDSYFFSSLEDQIVVENAPDWVRKYRKKLESDSKYQDREEHLTRPKYARLVKKSQKNKKNQDVQSRKETLDYDDITSVLRNRIYDARNMIMEADSQTLEFLIIDSVNHAVTDLASKKEGLTGRDFNAFVTNNIDYGYKDSPYAMDEKLPKKAFGEQLFKLVEEKSVEVLANLQGQEQIDYYRRVVILRAIDSLWIDLADGLVQLKSIVSNRTWAQHQPLYEFQKEAERYFYETREKLRVDIMRNYLLSELFRNPDGSVDVEYP</sequence>
<dbReference type="InterPro" id="IPR027417">
    <property type="entry name" value="P-loop_NTPase"/>
</dbReference>
<dbReference type="InterPro" id="IPR000185">
    <property type="entry name" value="SecA"/>
</dbReference>
<dbReference type="EMBL" id="BFFO01000002">
    <property type="protein sequence ID" value="GBG96353.1"/>
    <property type="molecule type" value="Genomic_DNA"/>
</dbReference>
<feature type="domain" description="Helicase ATP-binding" evidence="13">
    <location>
        <begin position="77"/>
        <end position="239"/>
    </location>
</feature>
<proteinExistence type="inferred from homology"/>
<evidence type="ECO:0000256" key="5">
    <source>
        <dbReference type="ARBA" id="ARBA00022490"/>
    </source>
</evidence>
<evidence type="ECO:0000256" key="7">
    <source>
        <dbReference type="ARBA" id="ARBA00022840"/>
    </source>
</evidence>
<keyword evidence="17" id="KW-1185">Reference proteome</keyword>
<evidence type="ECO:0000256" key="11">
    <source>
        <dbReference type="ARBA" id="ARBA00023136"/>
    </source>
</evidence>
<dbReference type="InterPro" id="IPR044722">
    <property type="entry name" value="SecA_SF2_C"/>
</dbReference>
<dbReference type="Pfam" id="PF21090">
    <property type="entry name" value="P-loop_SecA"/>
    <property type="match status" value="2"/>
</dbReference>
<dbReference type="InterPro" id="IPR036266">
    <property type="entry name" value="SecA_Wing/Scaffold_sf"/>
</dbReference>
<feature type="binding site" evidence="12">
    <location>
        <begin position="93"/>
        <end position="97"/>
    </location>
    <ligand>
        <name>ATP</name>
        <dbReference type="ChEBI" id="CHEBI:30616"/>
    </ligand>
</feature>
<evidence type="ECO:0000256" key="2">
    <source>
        <dbReference type="ARBA" id="ARBA00007650"/>
    </source>
</evidence>
<dbReference type="Gene3D" id="3.40.50.300">
    <property type="entry name" value="P-loop containing nucleotide triphosphate hydrolases"/>
    <property type="match status" value="2"/>
</dbReference>
<gene>
    <name evidence="16" type="primary">secA_1</name>
    <name evidence="12" type="synonym">secA</name>
    <name evidence="16" type="ORF">NtB2_00464</name>
</gene>
<name>A0A2R5HE52_9LACT</name>
<dbReference type="Proteomes" id="UP000245021">
    <property type="component" value="Unassembled WGS sequence"/>
</dbReference>
<keyword evidence="7 12" id="KW-0067">ATP-binding</keyword>
<dbReference type="GO" id="GO:0043952">
    <property type="term" value="P:protein transport by the Sec complex"/>
    <property type="evidence" value="ECO:0007669"/>
    <property type="project" value="TreeGrafter"/>
</dbReference>
<evidence type="ECO:0000259" key="13">
    <source>
        <dbReference type="PROSITE" id="PS51192"/>
    </source>
</evidence>
<dbReference type="GO" id="GO:0005829">
    <property type="term" value="C:cytosol"/>
    <property type="evidence" value="ECO:0007669"/>
    <property type="project" value="TreeGrafter"/>
</dbReference>
<dbReference type="InterPro" id="IPR001650">
    <property type="entry name" value="Helicase_C-like"/>
</dbReference>
<dbReference type="SMART" id="SM00957">
    <property type="entry name" value="SecA_DEAD"/>
    <property type="match status" value="1"/>
</dbReference>
<dbReference type="InterPro" id="IPR011130">
    <property type="entry name" value="SecA_preprotein_X-link_dom"/>
</dbReference>
<dbReference type="RefSeq" id="WP_109245335.1">
    <property type="nucleotide sequence ID" value="NZ_BFFO01000002.1"/>
</dbReference>
<dbReference type="CDD" id="cd17928">
    <property type="entry name" value="DEXDc_SecA"/>
    <property type="match status" value="1"/>
</dbReference>
<evidence type="ECO:0000256" key="6">
    <source>
        <dbReference type="ARBA" id="ARBA00022741"/>
    </source>
</evidence>
<dbReference type="GO" id="GO:0008564">
    <property type="term" value="F:protein-exporting ATPase activity"/>
    <property type="evidence" value="ECO:0007669"/>
    <property type="project" value="UniProtKB-EC"/>
</dbReference>
<evidence type="ECO:0000256" key="3">
    <source>
        <dbReference type="ARBA" id="ARBA00022448"/>
    </source>
</evidence>
<dbReference type="GO" id="GO:0005886">
    <property type="term" value="C:plasma membrane"/>
    <property type="evidence" value="ECO:0007669"/>
    <property type="project" value="UniProtKB-SubCell"/>
</dbReference>
<comment type="similarity">
    <text evidence="2 12">Belongs to the SecA family.</text>
</comment>
<dbReference type="SUPFAM" id="SSF81767">
    <property type="entry name" value="Pre-protein crosslinking domain of SecA"/>
    <property type="match status" value="1"/>
</dbReference>
<organism evidence="16 17">
    <name type="scientific">Lactococcus termiticola</name>
    <dbReference type="NCBI Taxonomy" id="2169526"/>
    <lineage>
        <taxon>Bacteria</taxon>
        <taxon>Bacillati</taxon>
        <taxon>Bacillota</taxon>
        <taxon>Bacilli</taxon>
        <taxon>Lactobacillales</taxon>
        <taxon>Streptococcaceae</taxon>
        <taxon>Lactococcus</taxon>
    </lineage>
</organism>
<dbReference type="PRINTS" id="PR00906">
    <property type="entry name" value="SECA"/>
</dbReference>
<keyword evidence="3 12" id="KW-0813">Transport</keyword>
<keyword evidence="8 12" id="KW-0653">Protein transport</keyword>
<evidence type="ECO:0000259" key="15">
    <source>
        <dbReference type="PROSITE" id="PS51196"/>
    </source>
</evidence>
<dbReference type="FunFam" id="3.40.50.300:FF:000429">
    <property type="entry name" value="Preprotein translocase subunit SecA"/>
    <property type="match status" value="1"/>
</dbReference>
<dbReference type="InterPro" id="IPR011116">
    <property type="entry name" value="SecA_Wing/Scaffold"/>
</dbReference>
<dbReference type="PROSITE" id="PS51194">
    <property type="entry name" value="HELICASE_CTER"/>
    <property type="match status" value="1"/>
</dbReference>
<evidence type="ECO:0000256" key="10">
    <source>
        <dbReference type="ARBA" id="ARBA00023010"/>
    </source>
</evidence>
<evidence type="ECO:0000313" key="16">
    <source>
        <dbReference type="EMBL" id="GBG96353.1"/>
    </source>
</evidence>